<dbReference type="RefSeq" id="WP_307284098.1">
    <property type="nucleotide sequence ID" value="NZ_JAUSVX010000023.1"/>
</dbReference>
<reference evidence="2 3" key="1">
    <citation type="submission" date="2023-07" db="EMBL/GenBank/DDBJ databases">
        <title>Genomic Encyclopedia of Type Strains, Phase IV (KMG-IV): sequencing the most valuable type-strain genomes for metagenomic binning, comparative biology and taxonomic classification.</title>
        <authorList>
            <person name="Goeker M."/>
        </authorList>
    </citation>
    <scope>NUCLEOTIDE SEQUENCE [LARGE SCALE GENOMIC DNA]</scope>
    <source>
        <strain evidence="2 3">DSM 19619</strain>
    </source>
</reference>
<keyword evidence="1" id="KW-0732">Signal</keyword>
<evidence type="ECO:0000256" key="1">
    <source>
        <dbReference type="SAM" id="SignalP"/>
    </source>
</evidence>
<dbReference type="Proteomes" id="UP001242480">
    <property type="component" value="Unassembled WGS sequence"/>
</dbReference>
<evidence type="ECO:0008006" key="4">
    <source>
        <dbReference type="Google" id="ProtNLM"/>
    </source>
</evidence>
<keyword evidence="3" id="KW-1185">Reference proteome</keyword>
<feature type="signal peptide" evidence="1">
    <location>
        <begin position="1"/>
        <end position="28"/>
    </location>
</feature>
<evidence type="ECO:0000313" key="2">
    <source>
        <dbReference type="EMBL" id="MDQ0474452.1"/>
    </source>
</evidence>
<accession>A0ABU0JMR6</accession>
<dbReference type="EMBL" id="JAUSVX010000023">
    <property type="protein sequence ID" value="MDQ0474452.1"/>
    <property type="molecule type" value="Genomic_DNA"/>
</dbReference>
<name>A0ABU0JMR6_9HYPH</name>
<gene>
    <name evidence="2" type="ORF">QO011_007493</name>
</gene>
<organism evidence="2 3">
    <name type="scientific">Labrys wisconsinensis</name>
    <dbReference type="NCBI Taxonomy" id="425677"/>
    <lineage>
        <taxon>Bacteria</taxon>
        <taxon>Pseudomonadati</taxon>
        <taxon>Pseudomonadota</taxon>
        <taxon>Alphaproteobacteria</taxon>
        <taxon>Hyphomicrobiales</taxon>
        <taxon>Xanthobacteraceae</taxon>
        <taxon>Labrys</taxon>
    </lineage>
</organism>
<comment type="caution">
    <text evidence="2">The sequence shown here is derived from an EMBL/GenBank/DDBJ whole genome shotgun (WGS) entry which is preliminary data.</text>
</comment>
<sequence length="216" mass="22999">MPGGIVRTRTVIPAALALLCCAWLTTPAASGQFRRILHQGTYVHQGSGFAFPEAVGGFQRTGITVFNDGATDVGIGYETGAAGRTIVTTVFVYPAPATAETASSRAATEAARSRACAEHFVEIKAGIETLHPGARLIREGAVASPSPAHAKPGLRAVFEFGQVLDGRRQTRRSEADLYCYFGGEWLVAYRTTASPGVRHEAALARLMRALTWPSRP</sequence>
<protein>
    <recommendedName>
        <fullName evidence="4">Chalcone isomerase domain-containing protein</fullName>
    </recommendedName>
</protein>
<proteinExistence type="predicted"/>
<evidence type="ECO:0000313" key="3">
    <source>
        <dbReference type="Proteomes" id="UP001242480"/>
    </source>
</evidence>
<feature type="chain" id="PRO_5046234930" description="Chalcone isomerase domain-containing protein" evidence="1">
    <location>
        <begin position="29"/>
        <end position="216"/>
    </location>
</feature>